<dbReference type="AlphaFoldDB" id="A0A9Q1JPF4"/>
<protein>
    <submittedName>
        <fullName evidence="2">Uncharacterized protein</fullName>
    </submittedName>
</protein>
<keyword evidence="3" id="KW-1185">Reference proteome</keyword>
<proteinExistence type="predicted"/>
<organism evidence="2 3">
    <name type="scientific">Carnegiea gigantea</name>
    <dbReference type="NCBI Taxonomy" id="171969"/>
    <lineage>
        <taxon>Eukaryota</taxon>
        <taxon>Viridiplantae</taxon>
        <taxon>Streptophyta</taxon>
        <taxon>Embryophyta</taxon>
        <taxon>Tracheophyta</taxon>
        <taxon>Spermatophyta</taxon>
        <taxon>Magnoliopsida</taxon>
        <taxon>eudicotyledons</taxon>
        <taxon>Gunneridae</taxon>
        <taxon>Pentapetalae</taxon>
        <taxon>Caryophyllales</taxon>
        <taxon>Cactineae</taxon>
        <taxon>Cactaceae</taxon>
        <taxon>Cactoideae</taxon>
        <taxon>Echinocereeae</taxon>
        <taxon>Carnegiea</taxon>
    </lineage>
</organism>
<dbReference type="Proteomes" id="UP001153076">
    <property type="component" value="Unassembled WGS sequence"/>
</dbReference>
<reference evidence="2" key="1">
    <citation type="submission" date="2022-04" db="EMBL/GenBank/DDBJ databases">
        <title>Carnegiea gigantea Genome sequencing and assembly v2.</title>
        <authorList>
            <person name="Copetti D."/>
            <person name="Sanderson M.J."/>
            <person name="Burquez A."/>
            <person name="Wojciechowski M.F."/>
        </authorList>
    </citation>
    <scope>NUCLEOTIDE SEQUENCE</scope>
    <source>
        <strain evidence="2">SGP5-SGP5p</strain>
        <tissue evidence="2">Aerial part</tissue>
    </source>
</reference>
<feature type="compositionally biased region" description="Basic residues" evidence="1">
    <location>
        <begin position="128"/>
        <end position="137"/>
    </location>
</feature>
<dbReference type="EMBL" id="JAKOGI010000992">
    <property type="protein sequence ID" value="KAJ8428584.1"/>
    <property type="molecule type" value="Genomic_DNA"/>
</dbReference>
<evidence type="ECO:0000313" key="2">
    <source>
        <dbReference type="EMBL" id="KAJ8428584.1"/>
    </source>
</evidence>
<evidence type="ECO:0000256" key="1">
    <source>
        <dbReference type="SAM" id="MobiDB-lite"/>
    </source>
</evidence>
<feature type="region of interest" description="Disordered" evidence="1">
    <location>
        <begin position="117"/>
        <end position="140"/>
    </location>
</feature>
<gene>
    <name evidence="2" type="ORF">Cgig2_031378</name>
</gene>
<evidence type="ECO:0000313" key="3">
    <source>
        <dbReference type="Proteomes" id="UP001153076"/>
    </source>
</evidence>
<accession>A0A9Q1JPF4</accession>
<comment type="caution">
    <text evidence="2">The sequence shown here is derived from an EMBL/GenBank/DDBJ whole genome shotgun (WGS) entry which is preliminary data.</text>
</comment>
<name>A0A9Q1JPF4_9CARY</name>
<sequence length="235" mass="26308">MKYWAIAFGKSANNRKELKLGIRGGKIVSIQNRTINDLSRVASYIGWRMINRLQHNTQMSLAGVTIQCCSSPLDTNVKHVDGYPVRELQKVALNAGKRTPLILVLSVWDFISFTSECTNQTHPPPPPPKKKKGKKATHASIPRAEFPGSKVLVDGTCCIRWSLTNVVSLAIWMHAQTCVLLLNLPSRNHTKEVLISYHGLNQLPITVIFKVNLLYPTRKGGEGGRFKRKDINLPF</sequence>